<comment type="caution">
    <text evidence="2">The sequence shown here is derived from an EMBL/GenBank/DDBJ whole genome shotgun (WGS) entry which is preliminary data.</text>
</comment>
<dbReference type="Proteomes" id="UP001159363">
    <property type="component" value="Chromosome X"/>
</dbReference>
<proteinExistence type="predicted"/>
<organism evidence="2 3">
    <name type="scientific">Dryococelus australis</name>
    <dbReference type="NCBI Taxonomy" id="614101"/>
    <lineage>
        <taxon>Eukaryota</taxon>
        <taxon>Metazoa</taxon>
        <taxon>Ecdysozoa</taxon>
        <taxon>Arthropoda</taxon>
        <taxon>Hexapoda</taxon>
        <taxon>Insecta</taxon>
        <taxon>Pterygota</taxon>
        <taxon>Neoptera</taxon>
        <taxon>Polyneoptera</taxon>
        <taxon>Phasmatodea</taxon>
        <taxon>Verophasmatodea</taxon>
        <taxon>Anareolatae</taxon>
        <taxon>Phasmatidae</taxon>
        <taxon>Eurycanthinae</taxon>
        <taxon>Dryococelus</taxon>
    </lineage>
</organism>
<feature type="non-terminal residue" evidence="2">
    <location>
        <position position="128"/>
    </location>
</feature>
<evidence type="ECO:0000256" key="1">
    <source>
        <dbReference type="SAM" id="MobiDB-lite"/>
    </source>
</evidence>
<dbReference type="EMBL" id="JARBHB010000004">
    <property type="protein sequence ID" value="KAJ8886900.1"/>
    <property type="molecule type" value="Genomic_DNA"/>
</dbReference>
<keyword evidence="3" id="KW-1185">Reference proteome</keyword>
<protein>
    <submittedName>
        <fullName evidence="2">Uncharacterized protein</fullName>
    </submittedName>
</protein>
<name>A0ABQ9HRZ3_9NEOP</name>
<gene>
    <name evidence="2" type="ORF">PR048_013112</name>
</gene>
<accession>A0ABQ9HRZ3</accession>
<evidence type="ECO:0000313" key="3">
    <source>
        <dbReference type="Proteomes" id="UP001159363"/>
    </source>
</evidence>
<feature type="region of interest" description="Disordered" evidence="1">
    <location>
        <begin position="37"/>
        <end position="56"/>
    </location>
</feature>
<reference evidence="2 3" key="1">
    <citation type="submission" date="2023-02" db="EMBL/GenBank/DDBJ databases">
        <title>LHISI_Scaffold_Assembly.</title>
        <authorList>
            <person name="Stuart O.P."/>
            <person name="Cleave R."/>
            <person name="Magrath M.J.L."/>
            <person name="Mikheyev A.S."/>
        </authorList>
    </citation>
    <scope>NUCLEOTIDE SEQUENCE [LARGE SCALE GENOMIC DNA]</scope>
    <source>
        <strain evidence="2">Daus_M_001</strain>
        <tissue evidence="2">Leg muscle</tissue>
    </source>
</reference>
<sequence length="128" mass="15059">MYVENRKSEEKNFVSRFTVSNLLSKKNVDLFQPKKERMGNHIRRKEREKAEKQKDKDEALAANFDFLREIMSNWPQESPKVIVIWTDGCGYQNRNKVLANVLLNLATEESFTIHQKYLVKGYTPYSNG</sequence>
<evidence type="ECO:0000313" key="2">
    <source>
        <dbReference type="EMBL" id="KAJ8886900.1"/>
    </source>
</evidence>